<dbReference type="Proteomes" id="UP001642360">
    <property type="component" value="Unassembled WGS sequence"/>
</dbReference>
<evidence type="ECO:0000313" key="4">
    <source>
        <dbReference type="Proteomes" id="UP001642360"/>
    </source>
</evidence>
<keyword evidence="4" id="KW-1185">Reference proteome</keyword>
<dbReference type="EMBL" id="CAUOFW020001970">
    <property type="protein sequence ID" value="CAK9149983.1"/>
    <property type="molecule type" value="Genomic_DNA"/>
</dbReference>
<gene>
    <name evidence="3" type="ORF">ILEXP_LOCUS18097</name>
</gene>
<evidence type="ECO:0000256" key="2">
    <source>
        <dbReference type="SAM" id="MobiDB-lite"/>
    </source>
</evidence>
<accession>A0ABC8S4M0</accession>
<proteinExistence type="predicted"/>
<dbReference type="InterPro" id="IPR033961">
    <property type="entry name" value="Exo84"/>
</dbReference>
<dbReference type="AlphaFoldDB" id="A0ABC8S4M0"/>
<protein>
    <submittedName>
        <fullName evidence="3">Uncharacterized protein</fullName>
    </submittedName>
</protein>
<dbReference type="PANTHER" id="PTHR21426:SF13">
    <property type="entry name" value="OS08G0566700 PROTEIN"/>
    <property type="match status" value="1"/>
</dbReference>
<evidence type="ECO:0000313" key="3">
    <source>
        <dbReference type="EMBL" id="CAK9149983.1"/>
    </source>
</evidence>
<sequence>MDLLRELMEAIFDWISSNKDIWTIREEHLTDEDFDHFMQLVLDMHFLVEIARCQGYLTDNMKNACRVTVSHMESVFTYAGLNPKRGVNNNEWAVNAATNALLKLQEIAETELLSDETPDDIVEEEINEHHYRGSSEHYRGASDDETTIIDSGEWKEDSASINASEVLTNSETEITKT</sequence>
<feature type="compositionally biased region" description="Polar residues" evidence="2">
    <location>
        <begin position="159"/>
        <end position="177"/>
    </location>
</feature>
<feature type="region of interest" description="Disordered" evidence="2">
    <location>
        <begin position="153"/>
        <end position="177"/>
    </location>
</feature>
<name>A0ABC8S4M0_9AQUA</name>
<dbReference type="PANTHER" id="PTHR21426">
    <property type="entry name" value="EXOCYST COMPLEX COMPONENT 8"/>
    <property type="match status" value="1"/>
</dbReference>
<reference evidence="3 4" key="1">
    <citation type="submission" date="2024-02" db="EMBL/GenBank/DDBJ databases">
        <authorList>
            <person name="Vignale AGUSTIN F."/>
            <person name="Sosa J E."/>
            <person name="Modenutti C."/>
        </authorList>
    </citation>
    <scope>NUCLEOTIDE SEQUENCE [LARGE SCALE GENOMIC DNA]</scope>
</reference>
<keyword evidence="1" id="KW-0813">Transport</keyword>
<organism evidence="3 4">
    <name type="scientific">Ilex paraguariensis</name>
    <name type="common">yerba mate</name>
    <dbReference type="NCBI Taxonomy" id="185542"/>
    <lineage>
        <taxon>Eukaryota</taxon>
        <taxon>Viridiplantae</taxon>
        <taxon>Streptophyta</taxon>
        <taxon>Embryophyta</taxon>
        <taxon>Tracheophyta</taxon>
        <taxon>Spermatophyta</taxon>
        <taxon>Magnoliopsida</taxon>
        <taxon>eudicotyledons</taxon>
        <taxon>Gunneridae</taxon>
        <taxon>Pentapetalae</taxon>
        <taxon>asterids</taxon>
        <taxon>campanulids</taxon>
        <taxon>Aquifoliales</taxon>
        <taxon>Aquifoliaceae</taxon>
        <taxon>Ilex</taxon>
    </lineage>
</organism>
<comment type="caution">
    <text evidence="3">The sequence shown here is derived from an EMBL/GenBank/DDBJ whole genome shotgun (WGS) entry which is preliminary data.</text>
</comment>
<evidence type="ECO:0000256" key="1">
    <source>
        <dbReference type="ARBA" id="ARBA00022448"/>
    </source>
</evidence>